<reference evidence="1 2" key="1">
    <citation type="submission" date="2015-09" db="EMBL/GenBank/DDBJ databases">
        <authorList>
            <consortium name="Pathogen Informatics"/>
        </authorList>
    </citation>
    <scope>NUCLEOTIDE SEQUENCE [LARGE SCALE GENOMIC DNA]</scope>
    <source>
        <strain evidence="1 2">2789STDY5834908</strain>
    </source>
</reference>
<proteinExistence type="predicted"/>
<evidence type="ECO:0000313" key="2">
    <source>
        <dbReference type="Proteomes" id="UP000095564"/>
    </source>
</evidence>
<dbReference type="EMBL" id="CZAU01000002">
    <property type="protein sequence ID" value="CUO95679.1"/>
    <property type="molecule type" value="Genomic_DNA"/>
</dbReference>
<protein>
    <submittedName>
        <fullName evidence="1">Uncharacterized protein</fullName>
    </submittedName>
</protein>
<gene>
    <name evidence="1" type="ORF">ERS852520_00263</name>
</gene>
<dbReference type="AlphaFoldDB" id="A0A174JEZ4"/>
<sequence>MYYLKNIRKKENINDKIIKTCKKRMVVIKKESSRQFLQEFNKNQVTKEFMDSCKKAGELFERTRKKENAYGKMLCDQSRR</sequence>
<name>A0A174JEZ4_ANAHA</name>
<accession>A0A174JEZ4</accession>
<evidence type="ECO:0000313" key="1">
    <source>
        <dbReference type="EMBL" id="CUO95679.1"/>
    </source>
</evidence>
<organism evidence="1 2">
    <name type="scientific">Anaerostipes hadrus</name>
    <dbReference type="NCBI Taxonomy" id="649756"/>
    <lineage>
        <taxon>Bacteria</taxon>
        <taxon>Bacillati</taxon>
        <taxon>Bacillota</taxon>
        <taxon>Clostridia</taxon>
        <taxon>Lachnospirales</taxon>
        <taxon>Lachnospiraceae</taxon>
        <taxon>Anaerostipes</taxon>
    </lineage>
</organism>
<dbReference type="Proteomes" id="UP000095564">
    <property type="component" value="Unassembled WGS sequence"/>
</dbReference>